<dbReference type="Proteomes" id="UP000050640">
    <property type="component" value="Unplaced"/>
</dbReference>
<reference evidence="2" key="1">
    <citation type="submission" date="2017-02" db="UniProtKB">
        <authorList>
            <consortium name="WormBaseParasite"/>
        </authorList>
    </citation>
    <scope>IDENTIFICATION</scope>
</reference>
<dbReference type="AlphaFoldDB" id="A0A0R3S3B3"/>
<sequence>MLNVTAVCSEQRFANGNIRLVEKLTITLSSGKEPRATQRLQKQIEERITTPENYDIPIHYTEEILTGPRRIDIIREAEIKPQEGLSEFLTSAQSQVFEFGELRRYSIFVRPSE</sequence>
<proteinExistence type="predicted"/>
<protein>
    <submittedName>
        <fullName evidence="2">Ras-associating domain-containing protein</fullName>
    </submittedName>
</protein>
<keyword evidence="1" id="KW-1185">Reference proteome</keyword>
<evidence type="ECO:0000313" key="1">
    <source>
        <dbReference type="Proteomes" id="UP000050640"/>
    </source>
</evidence>
<name>A0A0R3S3B3_9BILA</name>
<evidence type="ECO:0000313" key="2">
    <source>
        <dbReference type="WBParaSite" id="EEL_0000924801-mRNA-1"/>
    </source>
</evidence>
<accession>A0A0R3S3B3</accession>
<organism evidence="1 2">
    <name type="scientific">Elaeophora elaphi</name>
    <dbReference type="NCBI Taxonomy" id="1147741"/>
    <lineage>
        <taxon>Eukaryota</taxon>
        <taxon>Metazoa</taxon>
        <taxon>Ecdysozoa</taxon>
        <taxon>Nematoda</taxon>
        <taxon>Chromadorea</taxon>
        <taxon>Rhabditida</taxon>
        <taxon>Spirurina</taxon>
        <taxon>Spiruromorpha</taxon>
        <taxon>Filarioidea</taxon>
        <taxon>Onchocercidae</taxon>
        <taxon>Elaeophora</taxon>
    </lineage>
</organism>
<dbReference type="WBParaSite" id="EEL_0000924801-mRNA-1">
    <property type="protein sequence ID" value="EEL_0000924801-mRNA-1"/>
    <property type="gene ID" value="EEL_0000924801"/>
</dbReference>